<feature type="region of interest" description="Disordered" evidence="1">
    <location>
        <begin position="26"/>
        <end position="62"/>
    </location>
</feature>
<keyword evidence="3" id="KW-1185">Reference proteome</keyword>
<sequence>MRKAWAPAPWKLLSRDTVASSRLCSSTIRSSPESPESLAALSKASRPSCSSSRSLPVAMSIP</sequence>
<protein>
    <submittedName>
        <fullName evidence="2">Uncharacterized protein</fullName>
    </submittedName>
</protein>
<feature type="compositionally biased region" description="Low complexity" evidence="1">
    <location>
        <begin position="40"/>
        <end position="56"/>
    </location>
</feature>
<gene>
    <name evidence="2" type="ORF">ACFFX0_11765</name>
</gene>
<dbReference type="Proteomes" id="UP001589575">
    <property type="component" value="Unassembled WGS sequence"/>
</dbReference>
<dbReference type="EMBL" id="JBHMFI010000001">
    <property type="protein sequence ID" value="MFB9071841.1"/>
    <property type="molecule type" value="Genomic_DNA"/>
</dbReference>
<evidence type="ECO:0000313" key="2">
    <source>
        <dbReference type="EMBL" id="MFB9071841.1"/>
    </source>
</evidence>
<organism evidence="2 3">
    <name type="scientific">Citricoccus parietis</name>
    <dbReference type="NCBI Taxonomy" id="592307"/>
    <lineage>
        <taxon>Bacteria</taxon>
        <taxon>Bacillati</taxon>
        <taxon>Actinomycetota</taxon>
        <taxon>Actinomycetes</taxon>
        <taxon>Micrococcales</taxon>
        <taxon>Micrococcaceae</taxon>
        <taxon>Citricoccus</taxon>
    </lineage>
</organism>
<comment type="caution">
    <text evidence="2">The sequence shown here is derived from an EMBL/GenBank/DDBJ whole genome shotgun (WGS) entry which is preliminary data.</text>
</comment>
<name>A0ABV5FYS9_9MICC</name>
<evidence type="ECO:0000256" key="1">
    <source>
        <dbReference type="SAM" id="MobiDB-lite"/>
    </source>
</evidence>
<evidence type="ECO:0000313" key="3">
    <source>
        <dbReference type="Proteomes" id="UP001589575"/>
    </source>
</evidence>
<reference evidence="2 3" key="1">
    <citation type="submission" date="2024-09" db="EMBL/GenBank/DDBJ databases">
        <authorList>
            <person name="Sun Q."/>
            <person name="Mori K."/>
        </authorList>
    </citation>
    <scope>NUCLEOTIDE SEQUENCE [LARGE SCALE GENOMIC DNA]</scope>
    <source>
        <strain evidence="2 3">CCM 7609</strain>
    </source>
</reference>
<accession>A0ABV5FYS9</accession>
<proteinExistence type="predicted"/>